<name>A0A382SYX5_9ZZZZ</name>
<dbReference type="Pfam" id="PF02746">
    <property type="entry name" value="MR_MLE_N"/>
    <property type="match status" value="1"/>
</dbReference>
<proteinExistence type="predicted"/>
<dbReference type="EMBL" id="UINC01132244">
    <property type="protein sequence ID" value="SVD14437.1"/>
    <property type="molecule type" value="Genomic_DNA"/>
</dbReference>
<dbReference type="SUPFAM" id="SSF51604">
    <property type="entry name" value="Enolase C-terminal domain-like"/>
    <property type="match status" value="1"/>
</dbReference>
<feature type="non-terminal residue" evidence="3">
    <location>
        <position position="223"/>
    </location>
</feature>
<dbReference type="GO" id="GO:0046872">
    <property type="term" value="F:metal ion binding"/>
    <property type="evidence" value="ECO:0007669"/>
    <property type="project" value="UniProtKB-KW"/>
</dbReference>
<organism evidence="3">
    <name type="scientific">marine metagenome</name>
    <dbReference type="NCBI Taxonomy" id="408172"/>
    <lineage>
        <taxon>unclassified sequences</taxon>
        <taxon>metagenomes</taxon>
        <taxon>ecological metagenomes</taxon>
    </lineage>
</organism>
<dbReference type="SUPFAM" id="SSF54826">
    <property type="entry name" value="Enolase N-terminal domain-like"/>
    <property type="match status" value="1"/>
</dbReference>
<reference evidence="3" key="1">
    <citation type="submission" date="2018-05" db="EMBL/GenBank/DDBJ databases">
        <authorList>
            <person name="Lanie J.A."/>
            <person name="Ng W.-L."/>
            <person name="Kazmierczak K.M."/>
            <person name="Andrzejewski T.M."/>
            <person name="Davidsen T.M."/>
            <person name="Wayne K.J."/>
            <person name="Tettelin H."/>
            <person name="Glass J.I."/>
            <person name="Rusch D."/>
            <person name="Podicherti R."/>
            <person name="Tsui H.-C.T."/>
            <person name="Winkler M.E."/>
        </authorList>
    </citation>
    <scope>NUCLEOTIDE SEQUENCE</scope>
</reference>
<keyword evidence="1" id="KW-0479">Metal-binding</keyword>
<dbReference type="InterPro" id="IPR029017">
    <property type="entry name" value="Enolase-like_N"/>
</dbReference>
<accession>A0A382SYX5</accession>
<dbReference type="AlphaFoldDB" id="A0A382SYX5"/>
<sequence>MFRNLSAAERTDMRIDRIDVYYVELPLIYPWRTAYGEDAAIDSVLVRMVSGQHVGWGESTPFKAPAYSPETAMSVYHTITEFIAPALVGREFETADRLLDTCKWIKGNPFAKAGPEIAWWLLKADMQKVPLYHLLGGTFRDVEAGADFGVQDSIDMLLEKIEGAVNDGFKRVKLKVRRGWDLDMLQVVCCTFPRQTFHIDCNSGYTLDDIDFFKKVDELGLAM</sequence>
<gene>
    <name evidence="3" type="ORF">METZ01_LOCUS367291</name>
</gene>
<evidence type="ECO:0000313" key="3">
    <source>
        <dbReference type="EMBL" id="SVD14437.1"/>
    </source>
</evidence>
<evidence type="ECO:0000259" key="2">
    <source>
        <dbReference type="Pfam" id="PF02746"/>
    </source>
</evidence>
<evidence type="ECO:0000256" key="1">
    <source>
        <dbReference type="ARBA" id="ARBA00022723"/>
    </source>
</evidence>
<dbReference type="Gene3D" id="3.20.20.120">
    <property type="entry name" value="Enolase-like C-terminal domain"/>
    <property type="match status" value="1"/>
</dbReference>
<protein>
    <recommendedName>
        <fullName evidence="2">Mandelate racemase/muconate lactonizing enzyme N-terminal domain-containing protein</fullName>
    </recommendedName>
</protein>
<dbReference type="InterPro" id="IPR036849">
    <property type="entry name" value="Enolase-like_C_sf"/>
</dbReference>
<feature type="domain" description="Mandelate racemase/muconate lactonizing enzyme N-terminal" evidence="2">
    <location>
        <begin position="20"/>
        <end position="136"/>
    </location>
</feature>
<dbReference type="PANTHER" id="PTHR48073">
    <property type="entry name" value="O-SUCCINYLBENZOATE SYNTHASE-RELATED"/>
    <property type="match status" value="1"/>
</dbReference>
<dbReference type="Gene3D" id="3.30.390.10">
    <property type="entry name" value="Enolase-like, N-terminal domain"/>
    <property type="match status" value="1"/>
</dbReference>
<dbReference type="InterPro" id="IPR013341">
    <property type="entry name" value="Mandelate_racemase_N_dom"/>
</dbReference>